<organism evidence="1 2">
    <name type="scientific">Actinocatenispora thailandica</name>
    <dbReference type="NCBI Taxonomy" id="227318"/>
    <lineage>
        <taxon>Bacteria</taxon>
        <taxon>Bacillati</taxon>
        <taxon>Actinomycetota</taxon>
        <taxon>Actinomycetes</taxon>
        <taxon>Micromonosporales</taxon>
        <taxon>Micromonosporaceae</taxon>
        <taxon>Actinocatenispora</taxon>
    </lineage>
</organism>
<dbReference type="AlphaFoldDB" id="A0A7R7DRJ8"/>
<dbReference type="EMBL" id="AP023355">
    <property type="protein sequence ID" value="BCJ36431.1"/>
    <property type="molecule type" value="Genomic_DNA"/>
</dbReference>
<dbReference type="KEGG" id="atl:Athai_39340"/>
<proteinExistence type="predicted"/>
<reference evidence="1 2" key="1">
    <citation type="submission" date="2020-08" db="EMBL/GenBank/DDBJ databases">
        <title>Whole genome shotgun sequence of Actinocatenispora thailandica NBRC 105041.</title>
        <authorList>
            <person name="Komaki H."/>
            <person name="Tamura T."/>
        </authorList>
    </citation>
    <scope>NUCLEOTIDE SEQUENCE [LARGE SCALE GENOMIC DNA]</scope>
    <source>
        <strain evidence="1 2">NBRC 105041</strain>
    </source>
</reference>
<protein>
    <submittedName>
        <fullName evidence="1">Uncharacterized protein</fullName>
    </submittedName>
</protein>
<evidence type="ECO:0000313" key="2">
    <source>
        <dbReference type="Proteomes" id="UP000611640"/>
    </source>
</evidence>
<evidence type="ECO:0000313" key="1">
    <source>
        <dbReference type="EMBL" id="BCJ36431.1"/>
    </source>
</evidence>
<name>A0A7R7DRJ8_9ACTN</name>
<dbReference type="Proteomes" id="UP000611640">
    <property type="component" value="Chromosome"/>
</dbReference>
<keyword evidence="2" id="KW-1185">Reference proteome</keyword>
<sequence>MPAGCHHCGHPDVDHDDVCYHDSPEDRCVEHPDLAGPQCPCERYLPPVPAVPAGPASA</sequence>
<gene>
    <name evidence="1" type="ORF">Athai_39340</name>
</gene>
<dbReference type="RefSeq" id="WP_203962806.1">
    <property type="nucleotide sequence ID" value="NZ_AP023355.1"/>
</dbReference>
<accession>A0A7R7DRJ8</accession>